<dbReference type="Pfam" id="PF01255">
    <property type="entry name" value="Prenyltransf"/>
    <property type="match status" value="2"/>
</dbReference>
<dbReference type="InterPro" id="IPR036424">
    <property type="entry name" value="UPP_synth-like_sf"/>
</dbReference>
<keyword evidence="5" id="KW-0808">Transferase</keyword>
<evidence type="ECO:0000256" key="2">
    <source>
        <dbReference type="ARBA" id="ARBA00002674"/>
    </source>
</evidence>
<dbReference type="InterPro" id="IPR018520">
    <property type="entry name" value="UPP_synth-like_CS"/>
</dbReference>
<accession>A0A565CSF1</accession>
<evidence type="ECO:0000256" key="4">
    <source>
        <dbReference type="ARBA" id="ARBA00005432"/>
    </source>
</evidence>
<comment type="similarity">
    <text evidence="4">Belongs to the UPP synthase family.</text>
</comment>
<evidence type="ECO:0000256" key="1">
    <source>
        <dbReference type="ARBA" id="ARBA00001946"/>
    </source>
</evidence>
<dbReference type="UniPathway" id="UPA00378"/>
<dbReference type="PANTHER" id="PTHR10291">
    <property type="entry name" value="DEHYDRODOLICHYL DIPHOSPHATE SYNTHASE FAMILY MEMBER"/>
    <property type="match status" value="1"/>
</dbReference>
<dbReference type="NCBIfam" id="TIGR00055">
    <property type="entry name" value="uppS"/>
    <property type="match status" value="2"/>
</dbReference>
<dbReference type="CDD" id="cd00475">
    <property type="entry name" value="Cis_IPPS"/>
    <property type="match status" value="2"/>
</dbReference>
<reference evidence="6" key="1">
    <citation type="submission" date="2019-07" db="EMBL/GenBank/DDBJ databases">
        <authorList>
            <person name="Dittberner H."/>
        </authorList>
    </citation>
    <scope>NUCLEOTIDE SEQUENCE [LARGE SCALE GENOMIC DNA]</scope>
</reference>
<gene>
    <name evidence="6" type="ORF">ANE_LOCUS26955</name>
</gene>
<sequence length="484" mass="55483">MGEKEKRGRLMPKHVAIILDGNRRWAEKRGLGTSDGHEAGASKLVENAKDCFAMGTNTISLFAFSTENWARPEDEVNFLMALFEKQLKSELPYFQRDKIKISVIGDRAKLPEALLDLIQEAEEATKSYEGKLLIVAIDYSGRFDILQACKSLAEKAKNGLIQVEDIDEKAMEKELMTKCSEFPNPDLLIRTSGEQRISNFFLWQSAYTELYFPKVLWPDFGEAEYLEALTCDKGTYVVREEESPKGLRKELMPRHVAVIMDGNRRWAKQAGLLTSQGHEAGAKRLIEFAELCFELGIDTVSAFAFSTENWGRGKIEVKFLMSLFQLYLKSKIQFFQSKEIRVSVIGNLANIPESLLGIIKHTEEATKCYKKKHLILAIDYSGRFDILSACKSIVKKSEQGLIREEDVDETMFERELLTKCTELPSPDLLIRTSGEQRISNFFLWQLAYTELFFSPVLWPDFDKEKFLEALVSYQKRERRFGCRV</sequence>
<dbReference type="HAMAP" id="MF_01139">
    <property type="entry name" value="ISPT"/>
    <property type="match status" value="2"/>
</dbReference>
<dbReference type="OrthoDB" id="4173905at2759"/>
<dbReference type="GO" id="GO:0009409">
    <property type="term" value="P:response to cold"/>
    <property type="evidence" value="ECO:0007669"/>
    <property type="project" value="TreeGrafter"/>
</dbReference>
<comment type="caution">
    <text evidence="6">The sequence shown here is derived from an EMBL/GenBank/DDBJ whole genome shotgun (WGS) entry which is preliminary data.</text>
</comment>
<comment type="pathway">
    <text evidence="3">Protein modification; protein glycosylation.</text>
</comment>
<dbReference type="EMBL" id="CABITT030000008">
    <property type="protein sequence ID" value="VVB16511.1"/>
    <property type="molecule type" value="Genomic_DNA"/>
</dbReference>
<organism evidence="6 7">
    <name type="scientific">Arabis nemorensis</name>
    <dbReference type="NCBI Taxonomy" id="586526"/>
    <lineage>
        <taxon>Eukaryota</taxon>
        <taxon>Viridiplantae</taxon>
        <taxon>Streptophyta</taxon>
        <taxon>Embryophyta</taxon>
        <taxon>Tracheophyta</taxon>
        <taxon>Spermatophyta</taxon>
        <taxon>Magnoliopsida</taxon>
        <taxon>eudicotyledons</taxon>
        <taxon>Gunneridae</taxon>
        <taxon>Pentapetalae</taxon>
        <taxon>rosids</taxon>
        <taxon>malvids</taxon>
        <taxon>Brassicales</taxon>
        <taxon>Brassicaceae</taxon>
        <taxon>Arabideae</taxon>
        <taxon>Arabis</taxon>
    </lineage>
</organism>
<protein>
    <recommendedName>
        <fullName evidence="8">Alkyl transferase</fullName>
    </recommendedName>
</protein>
<evidence type="ECO:0000313" key="7">
    <source>
        <dbReference type="Proteomes" id="UP000489600"/>
    </source>
</evidence>
<comment type="cofactor">
    <cofactor evidence="1">
        <name>Mg(2+)</name>
        <dbReference type="ChEBI" id="CHEBI:18420"/>
    </cofactor>
</comment>
<dbReference type="AlphaFoldDB" id="A0A565CSF1"/>
<dbReference type="SUPFAM" id="SSF64005">
    <property type="entry name" value="Undecaprenyl diphosphate synthase"/>
    <property type="match status" value="2"/>
</dbReference>
<evidence type="ECO:0000256" key="3">
    <source>
        <dbReference type="ARBA" id="ARBA00004922"/>
    </source>
</evidence>
<name>A0A565CSF1_9BRAS</name>
<evidence type="ECO:0008006" key="8">
    <source>
        <dbReference type="Google" id="ProtNLM"/>
    </source>
</evidence>
<dbReference type="PROSITE" id="PS01066">
    <property type="entry name" value="UPP_SYNTHASE"/>
    <property type="match status" value="2"/>
</dbReference>
<dbReference type="FunFam" id="3.40.1180.10:FF:000001">
    <property type="entry name" value="(2E,6E)-farnesyl-diphosphate-specific ditrans,polycis-undecaprenyl-diphosphate synthase"/>
    <property type="match status" value="2"/>
</dbReference>
<proteinExistence type="inferred from homology"/>
<keyword evidence="7" id="KW-1185">Reference proteome</keyword>
<dbReference type="GO" id="GO:0045547">
    <property type="term" value="F:ditrans,polycis-polyprenyl diphosphate synthase [(2E,6E)-farnesyl diphosphate specific] activity"/>
    <property type="evidence" value="ECO:0007669"/>
    <property type="project" value="TreeGrafter"/>
</dbReference>
<dbReference type="GO" id="GO:0016094">
    <property type="term" value="P:polyprenol biosynthetic process"/>
    <property type="evidence" value="ECO:0007669"/>
    <property type="project" value="TreeGrafter"/>
</dbReference>
<dbReference type="GO" id="GO:0009668">
    <property type="term" value="P:plastid membrane organization"/>
    <property type="evidence" value="ECO:0007669"/>
    <property type="project" value="TreeGrafter"/>
</dbReference>
<evidence type="ECO:0000313" key="6">
    <source>
        <dbReference type="EMBL" id="VVB16511.1"/>
    </source>
</evidence>
<comment type="function">
    <text evidence="2">Catalyzes cis-prenyl chain elongation to produce the polyprenyl backbone of dolichol, a glycosyl carrier-lipid required for the biosynthesis of several classes of glycoprotein.</text>
</comment>
<dbReference type="Gene3D" id="3.40.1180.10">
    <property type="entry name" value="Decaprenyl diphosphate synthase-like"/>
    <property type="match status" value="2"/>
</dbReference>
<dbReference type="Proteomes" id="UP000489600">
    <property type="component" value="Unassembled WGS sequence"/>
</dbReference>
<dbReference type="PANTHER" id="PTHR10291:SF25">
    <property type="entry name" value="ALKYL TRANSFERASE-RELATED"/>
    <property type="match status" value="1"/>
</dbReference>
<dbReference type="InterPro" id="IPR001441">
    <property type="entry name" value="UPP_synth-like"/>
</dbReference>
<dbReference type="GO" id="GO:0009570">
    <property type="term" value="C:chloroplast stroma"/>
    <property type="evidence" value="ECO:0007669"/>
    <property type="project" value="TreeGrafter"/>
</dbReference>
<evidence type="ECO:0000256" key="5">
    <source>
        <dbReference type="ARBA" id="ARBA00022679"/>
    </source>
</evidence>